<dbReference type="RefSeq" id="WP_247242035.1">
    <property type="nucleotide sequence ID" value="NZ_JALJRA010000001.1"/>
</dbReference>
<evidence type="ECO:0008006" key="3">
    <source>
        <dbReference type="Google" id="ProtNLM"/>
    </source>
</evidence>
<evidence type="ECO:0000313" key="2">
    <source>
        <dbReference type="Proteomes" id="UP001549031"/>
    </source>
</evidence>
<protein>
    <recommendedName>
        <fullName evidence="3">Cold-shock protein</fullName>
    </recommendedName>
</protein>
<dbReference type="EMBL" id="JBEPLJ010000001">
    <property type="protein sequence ID" value="MET3583976.1"/>
    <property type="molecule type" value="Genomic_DNA"/>
</dbReference>
<dbReference type="Proteomes" id="UP001549031">
    <property type="component" value="Unassembled WGS sequence"/>
</dbReference>
<evidence type="ECO:0000313" key="1">
    <source>
        <dbReference type="EMBL" id="MET3583976.1"/>
    </source>
</evidence>
<name>A0ABV2H0B4_9HYPH</name>
<accession>A0ABV2H0B4</accession>
<proteinExistence type="predicted"/>
<reference evidence="1 2" key="1">
    <citation type="submission" date="2024-06" db="EMBL/GenBank/DDBJ databases">
        <title>Genomic Encyclopedia of Type Strains, Phase IV (KMG-IV): sequencing the most valuable type-strain genomes for metagenomic binning, comparative biology and taxonomic classification.</title>
        <authorList>
            <person name="Goeker M."/>
        </authorList>
    </citation>
    <scope>NUCLEOTIDE SEQUENCE [LARGE SCALE GENOMIC DNA]</scope>
    <source>
        <strain evidence="1 2">DSM 105042</strain>
    </source>
</reference>
<comment type="caution">
    <text evidence="1">The sequence shown here is derived from an EMBL/GenBank/DDBJ whole genome shotgun (WGS) entry which is preliminary data.</text>
</comment>
<gene>
    <name evidence="1" type="ORF">ABID21_000068</name>
</gene>
<sequence>MSSPRYRPGDVVVLKSGTLRNTPGEQSCRIMAVLPEAAGVHQYRVQFDGEGFERHVSEGDIDAAASKASTPAQAADLESGTSWIKPGALKIRK</sequence>
<keyword evidence="2" id="KW-1185">Reference proteome</keyword>
<organism evidence="1 2">
    <name type="scientific">Pseudorhizobium tarimense</name>
    <dbReference type="NCBI Taxonomy" id="1079109"/>
    <lineage>
        <taxon>Bacteria</taxon>
        <taxon>Pseudomonadati</taxon>
        <taxon>Pseudomonadota</taxon>
        <taxon>Alphaproteobacteria</taxon>
        <taxon>Hyphomicrobiales</taxon>
        <taxon>Rhizobiaceae</taxon>
        <taxon>Rhizobium/Agrobacterium group</taxon>
        <taxon>Pseudorhizobium</taxon>
    </lineage>
</organism>